<dbReference type="EMBL" id="ML996148">
    <property type="protein sequence ID" value="KAF2734384.1"/>
    <property type="molecule type" value="Genomic_DNA"/>
</dbReference>
<reference evidence="2" key="1">
    <citation type="journal article" date="2020" name="Stud. Mycol.">
        <title>101 Dothideomycetes genomes: a test case for predicting lifestyles and emergence of pathogens.</title>
        <authorList>
            <person name="Haridas S."/>
            <person name="Albert R."/>
            <person name="Binder M."/>
            <person name="Bloem J."/>
            <person name="Labutti K."/>
            <person name="Salamov A."/>
            <person name="Andreopoulos B."/>
            <person name="Baker S."/>
            <person name="Barry K."/>
            <person name="Bills G."/>
            <person name="Bluhm B."/>
            <person name="Cannon C."/>
            <person name="Castanera R."/>
            <person name="Culley D."/>
            <person name="Daum C."/>
            <person name="Ezra D."/>
            <person name="Gonzalez J."/>
            <person name="Henrissat B."/>
            <person name="Kuo A."/>
            <person name="Liang C."/>
            <person name="Lipzen A."/>
            <person name="Lutzoni F."/>
            <person name="Magnuson J."/>
            <person name="Mondo S."/>
            <person name="Nolan M."/>
            <person name="Ohm R."/>
            <person name="Pangilinan J."/>
            <person name="Park H.-J."/>
            <person name="Ramirez L."/>
            <person name="Alfaro M."/>
            <person name="Sun H."/>
            <person name="Tritt A."/>
            <person name="Yoshinaga Y."/>
            <person name="Zwiers L.-H."/>
            <person name="Turgeon B."/>
            <person name="Goodwin S."/>
            <person name="Spatafora J."/>
            <person name="Crous P."/>
            <person name="Grigoriev I."/>
        </authorList>
    </citation>
    <scope>NUCLEOTIDE SEQUENCE</scope>
    <source>
        <strain evidence="2">CBS 125425</strain>
    </source>
</reference>
<feature type="compositionally biased region" description="Pro residues" evidence="1">
    <location>
        <begin position="358"/>
        <end position="368"/>
    </location>
</feature>
<proteinExistence type="predicted"/>
<comment type="caution">
    <text evidence="2">The sequence shown here is derived from an EMBL/GenBank/DDBJ whole genome shotgun (WGS) entry which is preliminary data.</text>
</comment>
<feature type="region of interest" description="Disordered" evidence="1">
    <location>
        <begin position="334"/>
        <end position="370"/>
    </location>
</feature>
<dbReference type="Proteomes" id="UP000799444">
    <property type="component" value="Unassembled WGS sequence"/>
</dbReference>
<feature type="compositionally biased region" description="Polar residues" evidence="1">
    <location>
        <begin position="50"/>
        <end position="65"/>
    </location>
</feature>
<evidence type="ECO:0000313" key="2">
    <source>
        <dbReference type="EMBL" id="KAF2734384.1"/>
    </source>
</evidence>
<accession>A0A9P4V1C6</accession>
<feature type="region of interest" description="Disordered" evidence="1">
    <location>
        <begin position="1"/>
        <end position="97"/>
    </location>
</feature>
<gene>
    <name evidence="2" type="ORF">EJ04DRAFT_523658</name>
</gene>
<evidence type="ECO:0000256" key="1">
    <source>
        <dbReference type="SAM" id="MobiDB-lite"/>
    </source>
</evidence>
<dbReference type="AlphaFoldDB" id="A0A9P4V1C6"/>
<evidence type="ECO:0000313" key="3">
    <source>
        <dbReference type="Proteomes" id="UP000799444"/>
    </source>
</evidence>
<name>A0A9P4V1C6_9PLEO</name>
<keyword evidence="3" id="KW-1185">Reference proteome</keyword>
<organism evidence="2 3">
    <name type="scientific">Polyplosphaeria fusca</name>
    <dbReference type="NCBI Taxonomy" id="682080"/>
    <lineage>
        <taxon>Eukaryota</taxon>
        <taxon>Fungi</taxon>
        <taxon>Dikarya</taxon>
        <taxon>Ascomycota</taxon>
        <taxon>Pezizomycotina</taxon>
        <taxon>Dothideomycetes</taxon>
        <taxon>Pleosporomycetidae</taxon>
        <taxon>Pleosporales</taxon>
        <taxon>Tetraplosphaeriaceae</taxon>
        <taxon>Polyplosphaeria</taxon>
    </lineage>
</organism>
<sequence length="449" mass="49293">MASVPPAHTSNDNQSFANEEVKCRMTSKTAKKARIYRAQLRSAAGRKNIPQLQQKATTTLSNMTESRLKHKTPTEPTSEPKVKNEKQHDVPLEHSRPSSVANNRFIDLTPAKKADVHPLLQELFDNTAKSTWRDTNRVRPKVSATYINNPHANDANVREIDLSPITSPVTTQTTSLFGYSNGIIARSLSTTVRSTAILIGAMQLTISKSLVVDATIEHRDVYSCDGHYEPEPSSDLDRLCPISKPITSAAKKEEAMADENKGPIKFSIEADPAIISVRMPSLRPEDINDPAIVAYKILESTALVSVTNLQSTNPDPYLEQRLCSMIFVSSSATGTFSSNSSEDDTPALTSTQFSSPSSSPPPSTPPPNMYNITPTSYGGWPYPPSCEYISAIHPSVGFWSIISQNHGPSPWEMGHTPMHRASTLGLRCQQPFETMGCKELYRGVVPRVN</sequence>
<feature type="compositionally biased region" description="Polar residues" evidence="1">
    <location>
        <begin position="8"/>
        <end position="17"/>
    </location>
</feature>
<protein>
    <submittedName>
        <fullName evidence="2">Uncharacterized protein</fullName>
    </submittedName>
</protein>
<feature type="compositionally biased region" description="Basic and acidic residues" evidence="1">
    <location>
        <begin position="78"/>
        <end position="96"/>
    </location>
</feature>